<proteinExistence type="predicted"/>
<dbReference type="EMBL" id="JAHRIO010032327">
    <property type="protein sequence ID" value="MEQ2169197.1"/>
    <property type="molecule type" value="Genomic_DNA"/>
</dbReference>
<name>A0ABV0NG22_9TELE</name>
<comment type="caution">
    <text evidence="1">The sequence shown here is derived from an EMBL/GenBank/DDBJ whole genome shotgun (WGS) entry which is preliminary data.</text>
</comment>
<protein>
    <submittedName>
        <fullName evidence="1">Uncharacterized protein</fullName>
    </submittedName>
</protein>
<evidence type="ECO:0000313" key="2">
    <source>
        <dbReference type="Proteomes" id="UP001476798"/>
    </source>
</evidence>
<keyword evidence="2" id="KW-1185">Reference proteome</keyword>
<accession>A0ABV0NG22</accession>
<sequence>KTWYPTTMISKKACKDYDTSDNLILDFANQAVKLQAAENFSMKVGVVQKN</sequence>
<organism evidence="1 2">
    <name type="scientific">Goodea atripinnis</name>
    <dbReference type="NCBI Taxonomy" id="208336"/>
    <lineage>
        <taxon>Eukaryota</taxon>
        <taxon>Metazoa</taxon>
        <taxon>Chordata</taxon>
        <taxon>Craniata</taxon>
        <taxon>Vertebrata</taxon>
        <taxon>Euteleostomi</taxon>
        <taxon>Actinopterygii</taxon>
        <taxon>Neopterygii</taxon>
        <taxon>Teleostei</taxon>
        <taxon>Neoteleostei</taxon>
        <taxon>Acanthomorphata</taxon>
        <taxon>Ovalentaria</taxon>
        <taxon>Atherinomorphae</taxon>
        <taxon>Cyprinodontiformes</taxon>
        <taxon>Goodeidae</taxon>
        <taxon>Goodea</taxon>
    </lineage>
</organism>
<feature type="non-terminal residue" evidence="1">
    <location>
        <position position="1"/>
    </location>
</feature>
<evidence type="ECO:0000313" key="1">
    <source>
        <dbReference type="EMBL" id="MEQ2169197.1"/>
    </source>
</evidence>
<gene>
    <name evidence="1" type="ORF">GOODEAATRI_022661</name>
</gene>
<reference evidence="1 2" key="1">
    <citation type="submission" date="2021-06" db="EMBL/GenBank/DDBJ databases">
        <authorList>
            <person name="Palmer J.M."/>
        </authorList>
    </citation>
    <scope>NUCLEOTIDE SEQUENCE [LARGE SCALE GENOMIC DNA]</scope>
    <source>
        <strain evidence="1 2">GA_2019</strain>
        <tissue evidence="1">Muscle</tissue>
    </source>
</reference>
<dbReference type="Proteomes" id="UP001476798">
    <property type="component" value="Unassembled WGS sequence"/>
</dbReference>